<dbReference type="KEGG" id="nmv:NITMOv2_1029"/>
<protein>
    <submittedName>
        <fullName evidence="2">Uncharacterized protein</fullName>
    </submittedName>
</protein>
<evidence type="ECO:0000256" key="1">
    <source>
        <dbReference type="SAM" id="MobiDB-lite"/>
    </source>
</evidence>
<feature type="compositionally biased region" description="Polar residues" evidence="1">
    <location>
        <begin position="49"/>
        <end position="58"/>
    </location>
</feature>
<evidence type="ECO:0000313" key="3">
    <source>
        <dbReference type="Proteomes" id="UP000069205"/>
    </source>
</evidence>
<proteinExistence type="predicted"/>
<dbReference type="RefSeq" id="WP_053378798.1">
    <property type="nucleotide sequence ID" value="NZ_CP011801.1"/>
</dbReference>
<dbReference type="OrthoDB" id="9785764at2"/>
<keyword evidence="3" id="KW-1185">Reference proteome</keyword>
<organism evidence="2 3">
    <name type="scientific">Nitrospira moscoviensis</name>
    <dbReference type="NCBI Taxonomy" id="42253"/>
    <lineage>
        <taxon>Bacteria</taxon>
        <taxon>Pseudomonadati</taxon>
        <taxon>Nitrospirota</taxon>
        <taxon>Nitrospiria</taxon>
        <taxon>Nitrospirales</taxon>
        <taxon>Nitrospiraceae</taxon>
        <taxon>Nitrospira</taxon>
    </lineage>
</organism>
<reference evidence="2 3" key="1">
    <citation type="journal article" date="2015" name="Proc. Natl. Acad. Sci. U.S.A.">
        <title>Expanded metabolic versatility of ubiquitous nitrite-oxidizing bacteria from the genus Nitrospira.</title>
        <authorList>
            <person name="Koch H."/>
            <person name="Lucker S."/>
            <person name="Albertsen M."/>
            <person name="Kitzinger K."/>
            <person name="Herbold C."/>
            <person name="Spieck E."/>
            <person name="Nielsen P.H."/>
            <person name="Wagner M."/>
            <person name="Daims H."/>
        </authorList>
    </citation>
    <scope>NUCLEOTIDE SEQUENCE [LARGE SCALE GENOMIC DNA]</scope>
    <source>
        <strain evidence="2 3">NSP M-1</strain>
    </source>
</reference>
<feature type="region of interest" description="Disordered" evidence="1">
    <location>
        <begin position="42"/>
        <end position="101"/>
    </location>
</feature>
<name>A0A0K2G952_NITMO</name>
<accession>A0A0K2G952</accession>
<dbReference type="AlphaFoldDB" id="A0A0K2G952"/>
<dbReference type="PATRIC" id="fig|42253.5.peg.1011"/>
<feature type="region of interest" description="Disordered" evidence="1">
    <location>
        <begin position="1"/>
        <end position="25"/>
    </location>
</feature>
<feature type="compositionally biased region" description="Polar residues" evidence="1">
    <location>
        <begin position="70"/>
        <end position="91"/>
    </location>
</feature>
<gene>
    <name evidence="2" type="ORF">NITMOv2_1029</name>
</gene>
<evidence type="ECO:0000313" key="2">
    <source>
        <dbReference type="EMBL" id="ALA57460.1"/>
    </source>
</evidence>
<dbReference type="EMBL" id="CP011801">
    <property type="protein sequence ID" value="ALA57460.1"/>
    <property type="molecule type" value="Genomic_DNA"/>
</dbReference>
<dbReference type="Proteomes" id="UP000069205">
    <property type="component" value="Chromosome"/>
</dbReference>
<sequence>MEQPRTPRALTHDEQKAAEAAFVGRPFNPAWSASAQKVYEGLRRALPQQPESAGSFSPSPERAELPQAAEPTTQDASEPVTAAQSVASDSMPSGDGPESAETIRAKREEAIRSGFLIDVTDEAKKVGLTFPVTLTRPLWDVGIATSGSVSEQEQAHRLRDVLMAFRLRLANQATLSPLIDFPALLALPPGSVPQPIPLFALIQPDERHRALVTLLLPNEVTATIIPVK</sequence>